<feature type="region of interest" description="Disordered" evidence="1">
    <location>
        <begin position="81"/>
        <end position="120"/>
    </location>
</feature>
<reference evidence="2 3" key="1">
    <citation type="submission" date="2018-11" db="EMBL/GenBank/DDBJ databases">
        <authorList>
            <consortium name="Pathogen Informatics"/>
        </authorList>
    </citation>
    <scope>NUCLEOTIDE SEQUENCE [LARGE SCALE GENOMIC DNA]</scope>
</reference>
<organism evidence="3 4">
    <name type="scientific">Heligmosomoides polygyrus</name>
    <name type="common">Parasitic roundworm</name>
    <dbReference type="NCBI Taxonomy" id="6339"/>
    <lineage>
        <taxon>Eukaryota</taxon>
        <taxon>Metazoa</taxon>
        <taxon>Ecdysozoa</taxon>
        <taxon>Nematoda</taxon>
        <taxon>Chromadorea</taxon>
        <taxon>Rhabditida</taxon>
        <taxon>Rhabditina</taxon>
        <taxon>Rhabditomorpha</taxon>
        <taxon>Strongyloidea</taxon>
        <taxon>Heligmosomidae</taxon>
        <taxon>Heligmosomoides</taxon>
    </lineage>
</organism>
<evidence type="ECO:0000256" key="1">
    <source>
        <dbReference type="SAM" id="MobiDB-lite"/>
    </source>
</evidence>
<evidence type="ECO:0000313" key="3">
    <source>
        <dbReference type="Proteomes" id="UP000050761"/>
    </source>
</evidence>
<protein>
    <submittedName>
        <fullName evidence="4">Secreted protein</fullName>
    </submittedName>
</protein>
<dbReference type="Proteomes" id="UP000050761">
    <property type="component" value="Unassembled WGS sequence"/>
</dbReference>
<dbReference type="AlphaFoldDB" id="A0A183FSL3"/>
<evidence type="ECO:0000313" key="2">
    <source>
        <dbReference type="EMBL" id="VDO86903.1"/>
    </source>
</evidence>
<proteinExistence type="predicted"/>
<gene>
    <name evidence="2" type="ORF">HPBE_LOCUS10951</name>
</gene>
<keyword evidence="3" id="KW-1185">Reference proteome</keyword>
<accession>A0A183FSL3</accession>
<dbReference type="WBParaSite" id="HPBE_0001095001-mRNA-1">
    <property type="protein sequence ID" value="HPBE_0001095001-mRNA-1"/>
    <property type="gene ID" value="HPBE_0001095001"/>
</dbReference>
<name>A0A183FSL3_HELPZ</name>
<accession>A0A3P8A7W6</accession>
<sequence>MTVSSCSTAVLHSSVSTYQDMVLTAAATKYFSCPFEATCQNRSQSRHVPPGYSIQPSSLASWPKPRGDGYMKRWKTADDHVDLRSGGSSGDFMSNSMPTSGTGGDPSSSCGWARSFPTER</sequence>
<evidence type="ECO:0000313" key="4">
    <source>
        <dbReference type="WBParaSite" id="HPBE_0001095001-mRNA-1"/>
    </source>
</evidence>
<reference evidence="4" key="2">
    <citation type="submission" date="2019-09" db="UniProtKB">
        <authorList>
            <consortium name="WormBaseParasite"/>
        </authorList>
    </citation>
    <scope>IDENTIFICATION</scope>
</reference>
<dbReference type="EMBL" id="UZAH01026934">
    <property type="protein sequence ID" value="VDO86903.1"/>
    <property type="molecule type" value="Genomic_DNA"/>
</dbReference>